<reference evidence="5" key="1">
    <citation type="submission" date="2017-04" db="EMBL/GenBank/DDBJ databases">
        <authorList>
            <person name="Varghese N."/>
            <person name="Submissions S."/>
        </authorList>
    </citation>
    <scope>NUCLEOTIDE SEQUENCE [LARGE SCALE GENOMIC DNA]</scope>
    <source>
        <strain evidence="5">DSM 22618</strain>
    </source>
</reference>
<evidence type="ECO:0000259" key="3">
    <source>
        <dbReference type="SMART" id="SM00062"/>
    </source>
</evidence>
<sequence length="257" mass="28289">MKKQTTLALLSLIVPLAAHSADTLRIATDATYPPFEYVDANGKVSGFEVDFAYAVCKEMKVQCEVVNQPWDGLIPGLQVKKYDAIMSSMNITDERRKAVDFSKVYYLMQNRFVTAKGHKGEIQPAALSGKTIAVQTGTPQDRFVTQQFGKSATIKRYVNAQDPMMELTSGRADYTFGNTVQLQKGFLETAPGKGFEFVGPVFDGRQDKVLGEGVAVALRKQDSALKARFNAAIDAVKKKGVYHELLVKHKLDGLLAD</sequence>
<dbReference type="SUPFAM" id="SSF53850">
    <property type="entry name" value="Periplasmic binding protein-like II"/>
    <property type="match status" value="1"/>
</dbReference>
<name>A0A1Y6C8X3_9NEIS</name>
<organism evidence="4 5">
    <name type="scientific">Pseudogulbenkiania subflava DSM 22618</name>
    <dbReference type="NCBI Taxonomy" id="1123014"/>
    <lineage>
        <taxon>Bacteria</taxon>
        <taxon>Pseudomonadati</taxon>
        <taxon>Pseudomonadota</taxon>
        <taxon>Betaproteobacteria</taxon>
        <taxon>Neisseriales</taxon>
        <taxon>Chromobacteriaceae</taxon>
        <taxon>Pseudogulbenkiania</taxon>
    </lineage>
</organism>
<dbReference type="Pfam" id="PF00497">
    <property type="entry name" value="SBP_bac_3"/>
    <property type="match status" value="1"/>
</dbReference>
<dbReference type="Gene3D" id="3.40.190.10">
    <property type="entry name" value="Periplasmic binding protein-like II"/>
    <property type="match status" value="2"/>
</dbReference>
<feature type="signal peptide" evidence="2">
    <location>
        <begin position="1"/>
        <end position="20"/>
    </location>
</feature>
<dbReference type="RefSeq" id="WP_085277270.1">
    <property type="nucleotide sequence ID" value="NZ_FXAG01000019.1"/>
</dbReference>
<dbReference type="InterPro" id="IPR001638">
    <property type="entry name" value="Solute-binding_3/MltF_N"/>
</dbReference>
<evidence type="ECO:0000256" key="1">
    <source>
        <dbReference type="ARBA" id="ARBA00022729"/>
    </source>
</evidence>
<dbReference type="STRING" id="1123014.SAMN02745746_03155"/>
<dbReference type="AlphaFoldDB" id="A0A1Y6C8X3"/>
<protein>
    <submittedName>
        <fullName evidence="4">Amino acid ABC transporter substrate-binding protein, PAAT family (TC 3.A.1.3.-)</fullName>
    </submittedName>
</protein>
<dbReference type="PANTHER" id="PTHR35936:SF17">
    <property type="entry name" value="ARGININE-BINDING EXTRACELLULAR PROTEIN ARTP"/>
    <property type="match status" value="1"/>
</dbReference>
<dbReference type="EMBL" id="FXAG01000019">
    <property type="protein sequence ID" value="SMF42238.1"/>
    <property type="molecule type" value="Genomic_DNA"/>
</dbReference>
<dbReference type="Proteomes" id="UP000192920">
    <property type="component" value="Unassembled WGS sequence"/>
</dbReference>
<keyword evidence="5" id="KW-1185">Reference proteome</keyword>
<feature type="domain" description="Solute-binding protein family 3/N-terminal" evidence="3">
    <location>
        <begin position="23"/>
        <end position="253"/>
    </location>
</feature>
<dbReference type="PANTHER" id="PTHR35936">
    <property type="entry name" value="MEMBRANE-BOUND LYTIC MUREIN TRANSGLYCOSYLASE F"/>
    <property type="match status" value="1"/>
</dbReference>
<dbReference type="SMART" id="SM00062">
    <property type="entry name" value="PBPb"/>
    <property type="match status" value="1"/>
</dbReference>
<gene>
    <name evidence="4" type="ORF">SAMN02745746_03155</name>
</gene>
<evidence type="ECO:0000313" key="4">
    <source>
        <dbReference type="EMBL" id="SMF42238.1"/>
    </source>
</evidence>
<evidence type="ECO:0000256" key="2">
    <source>
        <dbReference type="SAM" id="SignalP"/>
    </source>
</evidence>
<evidence type="ECO:0000313" key="5">
    <source>
        <dbReference type="Proteomes" id="UP000192920"/>
    </source>
</evidence>
<keyword evidence="1 2" id="KW-0732">Signal</keyword>
<proteinExistence type="predicted"/>
<accession>A0A1Y6C8X3</accession>
<feature type="chain" id="PRO_5012802901" evidence="2">
    <location>
        <begin position="21"/>
        <end position="257"/>
    </location>
</feature>